<feature type="compositionally biased region" description="Low complexity" evidence="1">
    <location>
        <begin position="91"/>
        <end position="102"/>
    </location>
</feature>
<evidence type="ECO:0000313" key="2">
    <source>
        <dbReference type="EMBL" id="KAK0629456.1"/>
    </source>
</evidence>
<name>A0AA39X983_9PEZI</name>
<reference evidence="2" key="1">
    <citation type="submission" date="2023-06" db="EMBL/GenBank/DDBJ databases">
        <title>Genome-scale phylogeny and comparative genomics of the fungal order Sordariales.</title>
        <authorList>
            <consortium name="Lawrence Berkeley National Laboratory"/>
            <person name="Hensen N."/>
            <person name="Bonometti L."/>
            <person name="Westerberg I."/>
            <person name="Brannstrom I.O."/>
            <person name="Guillou S."/>
            <person name="Cros-Aarteil S."/>
            <person name="Calhoun S."/>
            <person name="Haridas S."/>
            <person name="Kuo A."/>
            <person name="Mondo S."/>
            <person name="Pangilinan J."/>
            <person name="Riley R."/>
            <person name="LaButti K."/>
            <person name="Andreopoulos B."/>
            <person name="Lipzen A."/>
            <person name="Chen C."/>
            <person name="Yanf M."/>
            <person name="Daum C."/>
            <person name="Ng V."/>
            <person name="Clum A."/>
            <person name="Steindorff A."/>
            <person name="Ohm R."/>
            <person name="Martin F."/>
            <person name="Silar P."/>
            <person name="Natvig D."/>
            <person name="Lalanne C."/>
            <person name="Gautier V."/>
            <person name="Ament-velasquez S.L."/>
            <person name="Kruys A."/>
            <person name="Hutchinson M.I."/>
            <person name="Powell A.J."/>
            <person name="Barry K."/>
            <person name="Miller A.N."/>
            <person name="Grigoriev I.V."/>
            <person name="Debuchy R."/>
            <person name="Gladieux P."/>
            <person name="Thoren M.H."/>
            <person name="Johannesson H."/>
        </authorList>
    </citation>
    <scope>NUCLEOTIDE SEQUENCE</scope>
    <source>
        <strain evidence="2">SMH3391-2</strain>
    </source>
</reference>
<dbReference type="EMBL" id="JAULSR010000002">
    <property type="protein sequence ID" value="KAK0629456.1"/>
    <property type="molecule type" value="Genomic_DNA"/>
</dbReference>
<sequence>MTRPAAFPAANRYTIRVRLPPPLAPAADMNTMAASTTSMGSLPDPPKSTPQPQVHNRDLALQKYLLLHEQHESLRQHLDELRPLPTSFGTATAATSPAVSPTRTGSFTSLSSVDHASPYQSRGSSLCQPYRRVSLPTKTSGGLVAVEEAKLCNVNEGIKRTLTELLNCEAVRGDRAFRTWVQCRLMDTERELRSGRKRRSAPEA</sequence>
<feature type="region of interest" description="Disordered" evidence="1">
    <location>
        <begin position="91"/>
        <end position="115"/>
    </location>
</feature>
<gene>
    <name evidence="2" type="ORF">B0T17DRAFT_186369</name>
</gene>
<organism evidence="2 3">
    <name type="scientific">Bombardia bombarda</name>
    <dbReference type="NCBI Taxonomy" id="252184"/>
    <lineage>
        <taxon>Eukaryota</taxon>
        <taxon>Fungi</taxon>
        <taxon>Dikarya</taxon>
        <taxon>Ascomycota</taxon>
        <taxon>Pezizomycotina</taxon>
        <taxon>Sordariomycetes</taxon>
        <taxon>Sordariomycetidae</taxon>
        <taxon>Sordariales</taxon>
        <taxon>Lasiosphaeriaceae</taxon>
        <taxon>Bombardia</taxon>
    </lineage>
</organism>
<keyword evidence="3" id="KW-1185">Reference proteome</keyword>
<comment type="caution">
    <text evidence="2">The sequence shown here is derived from an EMBL/GenBank/DDBJ whole genome shotgun (WGS) entry which is preliminary data.</text>
</comment>
<evidence type="ECO:0000313" key="3">
    <source>
        <dbReference type="Proteomes" id="UP001174934"/>
    </source>
</evidence>
<proteinExistence type="predicted"/>
<dbReference type="Proteomes" id="UP001174934">
    <property type="component" value="Unassembled WGS sequence"/>
</dbReference>
<accession>A0AA39X983</accession>
<protein>
    <submittedName>
        <fullName evidence="2">Uncharacterized protein</fullName>
    </submittedName>
</protein>
<evidence type="ECO:0000256" key="1">
    <source>
        <dbReference type="SAM" id="MobiDB-lite"/>
    </source>
</evidence>
<feature type="compositionally biased region" description="Polar residues" evidence="1">
    <location>
        <begin position="103"/>
        <end position="115"/>
    </location>
</feature>
<dbReference type="AlphaFoldDB" id="A0AA39X983"/>